<evidence type="ECO:0000313" key="9">
    <source>
        <dbReference type="EMBL" id="CAG5111772.1"/>
    </source>
</evidence>
<dbReference type="Gene3D" id="1.20.140.150">
    <property type="match status" value="1"/>
</dbReference>
<evidence type="ECO:0000256" key="6">
    <source>
        <dbReference type="ARBA" id="ARBA00022989"/>
    </source>
</evidence>
<gene>
    <name evidence="9" type="ORF">OKIOD_LOCUS14811</name>
</gene>
<keyword evidence="4 8" id="KW-0812">Transmembrane</keyword>
<feature type="transmembrane region" description="Helical" evidence="8">
    <location>
        <begin position="7"/>
        <end position="24"/>
    </location>
</feature>
<keyword evidence="10" id="KW-1185">Reference proteome</keyword>
<dbReference type="Pfam" id="PF00822">
    <property type="entry name" value="PMP22_Claudin"/>
    <property type="match status" value="1"/>
</dbReference>
<name>A0ABN7T6J5_OIKDI</name>
<dbReference type="EMBL" id="OU015567">
    <property type="protein sequence ID" value="CAG5111772.1"/>
    <property type="molecule type" value="Genomic_DNA"/>
</dbReference>
<feature type="transmembrane region" description="Helical" evidence="8">
    <location>
        <begin position="81"/>
        <end position="106"/>
    </location>
</feature>
<organism evidence="9 10">
    <name type="scientific">Oikopleura dioica</name>
    <name type="common">Tunicate</name>
    <dbReference type="NCBI Taxonomy" id="34765"/>
    <lineage>
        <taxon>Eukaryota</taxon>
        <taxon>Metazoa</taxon>
        <taxon>Chordata</taxon>
        <taxon>Tunicata</taxon>
        <taxon>Appendicularia</taxon>
        <taxon>Copelata</taxon>
        <taxon>Oikopleuridae</taxon>
        <taxon>Oikopleura</taxon>
    </lineage>
</organism>
<dbReference type="Proteomes" id="UP001158576">
    <property type="component" value="Chromosome 2"/>
</dbReference>
<keyword evidence="3 8" id="KW-1003">Cell membrane</keyword>
<dbReference type="InterPro" id="IPR017974">
    <property type="entry name" value="Claudin_CS"/>
</dbReference>
<keyword evidence="7 8" id="KW-0472">Membrane</keyword>
<keyword evidence="2 8" id="KW-0796">Tight junction</keyword>
<dbReference type="InterPro" id="IPR006187">
    <property type="entry name" value="Claudin"/>
</dbReference>
<sequence>MSQILNIGTICCFLFCGLTLFILFDVQWQRENVAGNVRENRMETIGLWQRCQYLSSGNRDCDYFDNLLICVPGYWVAARVFVIFATIAAIVSLAMSTAGLSCVNCIADPNTKTKITRIAAILFAVAALCLGVGVTWFSAVVYRNFSMVGGTGFYGGGLGTMGGMGMNPQCATTASEYFLSRGGVFGRDAWLGWINTIIGIIGAVLMFCGSSGNDEDDMYNDGTMNNNGYNYGKPSAGEYL</sequence>
<evidence type="ECO:0000256" key="8">
    <source>
        <dbReference type="RuleBase" id="RU060637"/>
    </source>
</evidence>
<dbReference type="InterPro" id="IPR004031">
    <property type="entry name" value="PMP22/EMP/MP20/Claudin"/>
</dbReference>
<comment type="function">
    <text evidence="8">Claudins function as major constituents of the tight junction complexes that regulate the permeability of epithelia.</text>
</comment>
<accession>A0ABN7T6J5</accession>
<feature type="transmembrane region" description="Helical" evidence="8">
    <location>
        <begin position="118"/>
        <end position="139"/>
    </location>
</feature>
<dbReference type="PROSITE" id="PS01346">
    <property type="entry name" value="CLAUDIN"/>
    <property type="match status" value="1"/>
</dbReference>
<evidence type="ECO:0000256" key="3">
    <source>
        <dbReference type="ARBA" id="ARBA00022475"/>
    </source>
</evidence>
<feature type="transmembrane region" description="Helical" evidence="8">
    <location>
        <begin position="190"/>
        <end position="208"/>
    </location>
</feature>
<evidence type="ECO:0000313" key="10">
    <source>
        <dbReference type="Proteomes" id="UP001158576"/>
    </source>
</evidence>
<evidence type="ECO:0000256" key="1">
    <source>
        <dbReference type="ARBA" id="ARBA00008295"/>
    </source>
</evidence>
<protein>
    <recommendedName>
        <fullName evidence="8">Claudin</fullName>
    </recommendedName>
</protein>
<evidence type="ECO:0000256" key="2">
    <source>
        <dbReference type="ARBA" id="ARBA00022427"/>
    </source>
</evidence>
<comment type="similarity">
    <text evidence="1 8">Belongs to the claudin family.</text>
</comment>
<dbReference type="PANTHER" id="PTHR12002">
    <property type="entry name" value="CLAUDIN"/>
    <property type="match status" value="1"/>
</dbReference>
<keyword evidence="6 8" id="KW-1133">Transmembrane helix</keyword>
<evidence type="ECO:0000256" key="5">
    <source>
        <dbReference type="ARBA" id="ARBA00022949"/>
    </source>
</evidence>
<proteinExistence type="inferred from homology"/>
<evidence type="ECO:0000256" key="4">
    <source>
        <dbReference type="ARBA" id="ARBA00022692"/>
    </source>
</evidence>
<keyword evidence="5 8" id="KW-0965">Cell junction</keyword>
<comment type="subcellular location">
    <subcellularLocation>
        <location evidence="8">Cell junction</location>
        <location evidence="8">Tight junction</location>
    </subcellularLocation>
    <subcellularLocation>
        <location evidence="8">Cell membrane</location>
        <topology evidence="8">Multi-pass membrane protein</topology>
    </subcellularLocation>
</comment>
<evidence type="ECO:0000256" key="7">
    <source>
        <dbReference type="ARBA" id="ARBA00023136"/>
    </source>
</evidence>
<reference evidence="9 10" key="1">
    <citation type="submission" date="2021-04" db="EMBL/GenBank/DDBJ databases">
        <authorList>
            <person name="Bliznina A."/>
        </authorList>
    </citation>
    <scope>NUCLEOTIDE SEQUENCE [LARGE SCALE GENOMIC DNA]</scope>
</reference>